<dbReference type="EMBL" id="CAXDID020000063">
    <property type="protein sequence ID" value="CAL6011141.1"/>
    <property type="molecule type" value="Genomic_DNA"/>
</dbReference>
<name>A0AA86PHX8_9EUKA</name>
<proteinExistence type="predicted"/>
<gene>
    <name evidence="2" type="ORF">HINF_LOCUS22519</name>
    <name evidence="1" type="ORF">HINF_LOCUS26976</name>
</gene>
<evidence type="ECO:0000313" key="2">
    <source>
        <dbReference type="EMBL" id="CAL6011141.1"/>
    </source>
</evidence>
<keyword evidence="3" id="KW-1185">Reference proteome</keyword>
<protein>
    <submittedName>
        <fullName evidence="2">Hypothetical_protein</fullName>
    </submittedName>
</protein>
<dbReference type="AlphaFoldDB" id="A0AA86PHX8"/>
<comment type="caution">
    <text evidence="1">The sequence shown here is derived from an EMBL/GenBank/DDBJ whole genome shotgun (WGS) entry which is preliminary data.</text>
</comment>
<sequence>MISIYNKLIIHEIYIYTVYPFSYLSRHEYAGLTFGKMSQIVHRSSRIYKVFQDLLNQNTLMQKIVGQVKLSELILKQTYLIKKPFQQLEEVNFLKCELYLF</sequence>
<dbReference type="Proteomes" id="UP001642409">
    <property type="component" value="Unassembled WGS sequence"/>
</dbReference>
<reference evidence="1" key="1">
    <citation type="submission" date="2023-06" db="EMBL/GenBank/DDBJ databases">
        <authorList>
            <person name="Kurt Z."/>
        </authorList>
    </citation>
    <scope>NUCLEOTIDE SEQUENCE</scope>
</reference>
<evidence type="ECO:0000313" key="3">
    <source>
        <dbReference type="Proteomes" id="UP001642409"/>
    </source>
</evidence>
<reference evidence="2 3" key="2">
    <citation type="submission" date="2024-07" db="EMBL/GenBank/DDBJ databases">
        <authorList>
            <person name="Akdeniz Z."/>
        </authorList>
    </citation>
    <scope>NUCLEOTIDE SEQUENCE [LARGE SCALE GENOMIC DNA]</scope>
</reference>
<evidence type="ECO:0000313" key="1">
    <source>
        <dbReference type="EMBL" id="CAI9939331.1"/>
    </source>
</evidence>
<accession>A0AA86PHX8</accession>
<dbReference type="EMBL" id="CATOUU010000664">
    <property type="protein sequence ID" value="CAI9939331.1"/>
    <property type="molecule type" value="Genomic_DNA"/>
</dbReference>
<organism evidence="1">
    <name type="scientific">Hexamita inflata</name>
    <dbReference type="NCBI Taxonomy" id="28002"/>
    <lineage>
        <taxon>Eukaryota</taxon>
        <taxon>Metamonada</taxon>
        <taxon>Diplomonadida</taxon>
        <taxon>Hexamitidae</taxon>
        <taxon>Hexamitinae</taxon>
        <taxon>Hexamita</taxon>
    </lineage>
</organism>